<evidence type="ECO:0000256" key="2">
    <source>
        <dbReference type="ARBA" id="ARBA00011130"/>
    </source>
</evidence>
<comment type="catalytic activity">
    <reaction evidence="8">
        <text>N(6)-[(R)-lipoyl]-L-lysyl-[protein] + pyruvate + H(+) = N(6)-[(R)-S(8)-acetyldihydrolipoyl]-L-lysyl-[protein] + CO2</text>
        <dbReference type="Rhea" id="RHEA:19189"/>
        <dbReference type="Rhea" id="RHEA-COMP:10474"/>
        <dbReference type="Rhea" id="RHEA-COMP:10478"/>
        <dbReference type="ChEBI" id="CHEBI:15361"/>
        <dbReference type="ChEBI" id="CHEBI:15378"/>
        <dbReference type="ChEBI" id="CHEBI:16526"/>
        <dbReference type="ChEBI" id="CHEBI:83099"/>
        <dbReference type="ChEBI" id="CHEBI:83111"/>
        <dbReference type="EC" id="1.2.4.1"/>
    </reaction>
</comment>
<dbReference type="InterPro" id="IPR029061">
    <property type="entry name" value="THDP-binding"/>
</dbReference>
<proteinExistence type="predicted"/>
<evidence type="ECO:0000313" key="11">
    <source>
        <dbReference type="Proteomes" id="UP000653305"/>
    </source>
</evidence>
<evidence type="ECO:0000256" key="1">
    <source>
        <dbReference type="ARBA" id="ARBA00001964"/>
    </source>
</evidence>
<dbReference type="SUPFAM" id="SSF52518">
    <property type="entry name" value="Thiamin diphosphate-binding fold (THDP-binding)"/>
    <property type="match status" value="1"/>
</dbReference>
<dbReference type="CDD" id="cd02000">
    <property type="entry name" value="TPP_E1_PDC_ADC_BCADC"/>
    <property type="match status" value="1"/>
</dbReference>
<evidence type="ECO:0000256" key="8">
    <source>
        <dbReference type="ARBA" id="ARBA00051231"/>
    </source>
</evidence>
<dbReference type="GO" id="GO:0006086">
    <property type="term" value="P:pyruvate decarboxylation to acetyl-CoA"/>
    <property type="evidence" value="ECO:0007669"/>
    <property type="project" value="TreeGrafter"/>
</dbReference>
<dbReference type="AlphaFoldDB" id="A0A830B4X9"/>
<dbReference type="OrthoDB" id="10256198at2759"/>
<comment type="caution">
    <text evidence="10">The sequence shown here is derived from an EMBL/GenBank/DDBJ whole genome shotgun (WGS) entry which is preliminary data.</text>
</comment>
<keyword evidence="4" id="KW-0560">Oxidoreductase</keyword>
<dbReference type="GO" id="GO:0004739">
    <property type="term" value="F:pyruvate dehydrogenase (acetyl-transferring) activity"/>
    <property type="evidence" value="ECO:0007669"/>
    <property type="project" value="UniProtKB-EC"/>
</dbReference>
<dbReference type="FunFam" id="3.40.50.970:FF:000013">
    <property type="entry name" value="Pyruvate dehydrogenase E1 component subunit alpha"/>
    <property type="match status" value="1"/>
</dbReference>
<dbReference type="Pfam" id="PF00676">
    <property type="entry name" value="E1_dh"/>
    <property type="match status" value="1"/>
</dbReference>
<evidence type="ECO:0000256" key="4">
    <source>
        <dbReference type="ARBA" id="ARBA00023002"/>
    </source>
</evidence>
<sequence length="367" mass="40264">MAHQITRRSATLLKPISASVSATRLLSTSDTTPITIETSLPFTGHNLDPPSRSVETSPKELLTFFHDMALMRRMEIAADSLYKAKLIRGFCHLYDGQEAVAVGMEAAITKKDCIITAYRDHCIFLGRGGTLLETFAELMGRKDGCSKGKGGSMHFYKKDGGFYGGHGIVGAQVPLGCGLAFAQKYSKDENVSFAMYGDGAANQGQLFEALNMAALWDLPAIFVCENNHYGMGTAEWRAAKSPAYYKRGDYAPGLKLDGMDALAVKQACKFAKEHALKKGPIVLEMDTYRYHGHSMSDPGSTYRTRDEISGIRQDTEKEVRKEVDEAIAKAKEVPLPDPSELFTNVYVKGYGVESFGADRKELRAVLP</sequence>
<evidence type="ECO:0000256" key="6">
    <source>
        <dbReference type="ARBA" id="ARBA00023317"/>
    </source>
</evidence>
<evidence type="ECO:0000256" key="5">
    <source>
        <dbReference type="ARBA" id="ARBA00023052"/>
    </source>
</evidence>
<dbReference type="EC" id="1.2.4.1" evidence="3"/>
<organism evidence="10 11">
    <name type="scientific">Phtheirospermum japonicum</name>
    <dbReference type="NCBI Taxonomy" id="374723"/>
    <lineage>
        <taxon>Eukaryota</taxon>
        <taxon>Viridiplantae</taxon>
        <taxon>Streptophyta</taxon>
        <taxon>Embryophyta</taxon>
        <taxon>Tracheophyta</taxon>
        <taxon>Spermatophyta</taxon>
        <taxon>Magnoliopsida</taxon>
        <taxon>eudicotyledons</taxon>
        <taxon>Gunneridae</taxon>
        <taxon>Pentapetalae</taxon>
        <taxon>asterids</taxon>
        <taxon>lamiids</taxon>
        <taxon>Lamiales</taxon>
        <taxon>Orobanchaceae</taxon>
        <taxon>Orobanchaceae incertae sedis</taxon>
        <taxon>Phtheirospermum</taxon>
    </lineage>
</organism>
<dbReference type="Gene3D" id="3.40.50.970">
    <property type="match status" value="1"/>
</dbReference>
<reference evidence="10" key="1">
    <citation type="submission" date="2020-07" db="EMBL/GenBank/DDBJ databases">
        <title>Ethylene signaling mediates host invasion by parasitic plants.</title>
        <authorList>
            <person name="Yoshida S."/>
        </authorList>
    </citation>
    <scope>NUCLEOTIDE SEQUENCE</scope>
    <source>
        <strain evidence="10">Okayama</strain>
    </source>
</reference>
<dbReference type="InterPro" id="IPR001017">
    <property type="entry name" value="DH_E1"/>
</dbReference>
<comment type="subunit">
    <text evidence="2">Tetramer of 2 alpha and 2 beta subunits.</text>
</comment>
<evidence type="ECO:0000256" key="7">
    <source>
        <dbReference type="ARBA" id="ARBA00025211"/>
    </source>
</evidence>
<keyword evidence="5" id="KW-0786">Thiamine pyrophosphate</keyword>
<name>A0A830B4X9_9LAMI</name>
<dbReference type="EMBL" id="BMAC01000015">
    <property type="protein sequence ID" value="GFP80058.1"/>
    <property type="molecule type" value="Genomic_DNA"/>
</dbReference>
<dbReference type="Proteomes" id="UP000653305">
    <property type="component" value="Unassembled WGS sequence"/>
</dbReference>
<dbReference type="InterPro" id="IPR050642">
    <property type="entry name" value="PDH_E1_Alpha_Subunit"/>
</dbReference>
<dbReference type="PANTHER" id="PTHR11516:SF60">
    <property type="entry name" value="PYRUVATE DEHYDROGENASE E1 COMPONENT SUBUNIT ALPHA"/>
    <property type="match status" value="1"/>
</dbReference>
<accession>A0A830B4X9</accession>
<dbReference type="PANTHER" id="PTHR11516">
    <property type="entry name" value="PYRUVATE DEHYDROGENASE E1 COMPONENT, ALPHA SUBUNIT BACTERIAL AND ORGANELLAR"/>
    <property type="match status" value="1"/>
</dbReference>
<protein>
    <recommendedName>
        <fullName evidence="3">pyruvate dehydrogenase (acetyl-transferring)</fullName>
        <ecNumber evidence="3">1.2.4.1</ecNumber>
    </recommendedName>
</protein>
<keyword evidence="6 10" id="KW-0670">Pyruvate</keyword>
<comment type="function">
    <text evidence="7">The pyruvate dehydrogenase complex catalyzes the overall conversion of pyruvate to acetyl-CoA and CO(2). It contains multiple copies of three enzymatic components: pyruvate dehydrogenase (E1), dihydrolipoamide acetyltransferase (E2) and lipoamide dehydrogenase (E3).</text>
</comment>
<evidence type="ECO:0000313" key="10">
    <source>
        <dbReference type="EMBL" id="GFP80058.1"/>
    </source>
</evidence>
<feature type="domain" description="Dehydrogenase E1 component" evidence="9">
    <location>
        <begin position="67"/>
        <end position="314"/>
    </location>
</feature>
<keyword evidence="11" id="KW-1185">Reference proteome</keyword>
<gene>
    <name evidence="10" type="ORF">PHJA_000149200</name>
</gene>
<evidence type="ECO:0000259" key="9">
    <source>
        <dbReference type="Pfam" id="PF00676"/>
    </source>
</evidence>
<comment type="cofactor">
    <cofactor evidence="1">
        <name>thiamine diphosphate</name>
        <dbReference type="ChEBI" id="CHEBI:58937"/>
    </cofactor>
</comment>
<evidence type="ECO:0000256" key="3">
    <source>
        <dbReference type="ARBA" id="ARBA00012281"/>
    </source>
</evidence>